<feature type="domain" description="VTT" evidence="2">
    <location>
        <begin position="23"/>
        <end position="142"/>
    </location>
</feature>
<dbReference type="InterPro" id="IPR051311">
    <property type="entry name" value="DedA_domain"/>
</dbReference>
<evidence type="ECO:0000313" key="3">
    <source>
        <dbReference type="EMBL" id="MCS3903057.1"/>
    </source>
</evidence>
<dbReference type="PANTHER" id="PTHR42709">
    <property type="entry name" value="ALKALINE PHOSPHATASE LIKE PROTEIN"/>
    <property type="match status" value="1"/>
</dbReference>
<keyword evidence="1" id="KW-0472">Membrane</keyword>
<evidence type="ECO:0000313" key="4">
    <source>
        <dbReference type="Proteomes" id="UP001204445"/>
    </source>
</evidence>
<comment type="caution">
    <text evidence="3">The sequence shown here is derived from an EMBL/GenBank/DDBJ whole genome shotgun (WGS) entry which is preliminary data.</text>
</comment>
<dbReference type="PANTHER" id="PTHR42709:SF2">
    <property type="entry name" value="INNER MEMBRANE PROTEIN YOHD"/>
    <property type="match status" value="1"/>
</dbReference>
<dbReference type="GO" id="GO:0005886">
    <property type="term" value="C:plasma membrane"/>
    <property type="evidence" value="ECO:0007669"/>
    <property type="project" value="UniProtKB-ARBA"/>
</dbReference>
<keyword evidence="1" id="KW-0812">Transmembrane</keyword>
<keyword evidence="4" id="KW-1185">Reference proteome</keyword>
<organism evidence="3 4">
    <name type="scientific">Methylohalomonas lacus</name>
    <dbReference type="NCBI Taxonomy" id="398773"/>
    <lineage>
        <taxon>Bacteria</taxon>
        <taxon>Pseudomonadati</taxon>
        <taxon>Pseudomonadota</taxon>
        <taxon>Gammaproteobacteria</taxon>
        <taxon>Methylohalomonadales</taxon>
        <taxon>Methylohalomonadaceae</taxon>
        <taxon>Methylohalomonas</taxon>
    </lineage>
</organism>
<sequence>MNLESLISEYGYLAIFIGTFFEGESIMILGGFFAQRGYLDMPWIYFYGFLGTYISESFFYYLGRTRGADFIKRKPNWKRKSRRVIIMLHRHKYKFIIGHRFVYGMRSITPFIIGASGIKPFAFAVLNAVGSFLWTMILGTAGFFFGRTLESYIKKFDEYQHWVLLSVFGLIFILWLISYGLGRYVARPE</sequence>
<evidence type="ECO:0000256" key="1">
    <source>
        <dbReference type="SAM" id="Phobius"/>
    </source>
</evidence>
<proteinExistence type="predicted"/>
<protein>
    <submittedName>
        <fullName evidence="3">Membrane protein DedA with SNARE-associated domain</fullName>
    </submittedName>
</protein>
<dbReference type="AlphaFoldDB" id="A0AAE3L5B5"/>
<dbReference type="EMBL" id="JANUCT010000006">
    <property type="protein sequence ID" value="MCS3903057.1"/>
    <property type="molecule type" value="Genomic_DNA"/>
</dbReference>
<gene>
    <name evidence="3" type="ORF">J2T55_001074</name>
</gene>
<feature type="transmembrane region" description="Helical" evidence="1">
    <location>
        <begin position="161"/>
        <end position="181"/>
    </location>
</feature>
<evidence type="ECO:0000259" key="2">
    <source>
        <dbReference type="Pfam" id="PF09335"/>
    </source>
</evidence>
<dbReference type="Pfam" id="PF09335">
    <property type="entry name" value="VTT_dom"/>
    <property type="match status" value="1"/>
</dbReference>
<dbReference type="InterPro" id="IPR032816">
    <property type="entry name" value="VTT_dom"/>
</dbReference>
<feature type="transmembrane region" description="Helical" evidence="1">
    <location>
        <begin position="132"/>
        <end position="149"/>
    </location>
</feature>
<reference evidence="3" key="1">
    <citation type="submission" date="2022-08" db="EMBL/GenBank/DDBJ databases">
        <title>Genomic Encyclopedia of Type Strains, Phase III (KMG-III): the genomes of soil and plant-associated and newly described type strains.</title>
        <authorList>
            <person name="Whitman W."/>
        </authorList>
    </citation>
    <scope>NUCLEOTIDE SEQUENCE</scope>
    <source>
        <strain evidence="3">HMT 1</strain>
    </source>
</reference>
<dbReference type="Proteomes" id="UP001204445">
    <property type="component" value="Unassembled WGS sequence"/>
</dbReference>
<keyword evidence="1" id="KW-1133">Transmembrane helix</keyword>
<feature type="transmembrane region" description="Helical" evidence="1">
    <location>
        <begin position="12"/>
        <end position="32"/>
    </location>
</feature>
<accession>A0AAE3L5B5</accession>
<feature type="transmembrane region" description="Helical" evidence="1">
    <location>
        <begin position="44"/>
        <end position="63"/>
    </location>
</feature>
<name>A0AAE3L5B5_9GAMM</name>
<dbReference type="RefSeq" id="WP_259054669.1">
    <property type="nucleotide sequence ID" value="NZ_JANUCT010000006.1"/>
</dbReference>